<comment type="subcellular location">
    <subcellularLocation>
        <location evidence="1">Cell membrane</location>
        <topology evidence="1">Multi-pass membrane protein</topology>
    </subcellularLocation>
</comment>
<keyword evidence="7" id="KW-0406">Ion transport</keyword>
<dbReference type="GO" id="GO:0015276">
    <property type="term" value="F:ligand-gated monoatomic ion channel activity"/>
    <property type="evidence" value="ECO:0007669"/>
    <property type="project" value="InterPro"/>
</dbReference>
<dbReference type="CDD" id="cd13717">
    <property type="entry name" value="PBP2_iGluR_putative"/>
    <property type="match status" value="1"/>
</dbReference>
<evidence type="ECO:0000256" key="12">
    <source>
        <dbReference type="ARBA" id="ARBA00023303"/>
    </source>
</evidence>
<evidence type="ECO:0000256" key="5">
    <source>
        <dbReference type="ARBA" id="ARBA00022692"/>
    </source>
</evidence>
<evidence type="ECO:0000256" key="7">
    <source>
        <dbReference type="ARBA" id="ARBA00023065"/>
    </source>
</evidence>
<dbReference type="SUPFAM" id="SSF53850">
    <property type="entry name" value="Periplasmic binding protein-like II"/>
    <property type="match status" value="1"/>
</dbReference>
<evidence type="ECO:0000256" key="6">
    <source>
        <dbReference type="ARBA" id="ARBA00022989"/>
    </source>
</evidence>
<evidence type="ECO:0000259" key="18">
    <source>
        <dbReference type="SMART" id="SM00918"/>
    </source>
</evidence>
<dbReference type="Proteomes" id="UP000327044">
    <property type="component" value="Unassembled WGS sequence"/>
</dbReference>
<evidence type="ECO:0000256" key="9">
    <source>
        <dbReference type="ARBA" id="ARBA00023170"/>
    </source>
</evidence>
<keyword evidence="15" id="KW-1015">Disulfide bond</keyword>
<evidence type="ECO:0000256" key="16">
    <source>
        <dbReference type="SAM" id="Phobius"/>
    </source>
</evidence>
<sequence>HVYDDDNLVAESSVNVAASYVNKKGDLKMKVNVQTATAYPNSANATQQSLCKTYGQMLANKTEPHLLLDTTRSGMGSEMVKSFAAALELPTISASFGQEGDIRSWRRHSAAQHNYFVQVMPPGDLIPELIRTIVLQQNISNAAILFDNTFVMDHKYKSLLQNIATRHVMAFVNTTSTAHQLVTLRDLDIMNFFILGSLDTVALVLNTADDLDYFSRKFAWHIFTHESGEIKCKCRNGTIVHIRPLHVEPYRTRFNTLETTHNLNGKPQILAAFYFDLGLRSFMAVKDLLSSNHWPKNMSYVTCDEYDEKKKYPTRDPLLLRKSLSQVLGEELAYGPFRVIPNGGNGKNFMQFDMELRAITFKNGSAREPVYIGKWKASLEQQSNVDFADSENLVKYRADVIYRVFTIVQPPFVYINDSFARGYTGYCINLMDEIAKFLQFDYEIHIQKEGGFGQMDDHGNWDGIVHELLEKRADIALGSMAVMAERESVIDFTVPYYDLVGITILMKVPKQSTSLFKFLTVLEHEVWICILCAYFLTSLMLWIFDRFSPYSFQNNREKYRDHEEKREFHVKECLWFCMTSLTPQGGGESPKNLSGRLVAATWWLFGFIIIASYTANLAAFLTVSRLDIPVDSLDDLSKQYKIQYSPLNNSEQATYFKRMANIEKRFYEIWKDMSLNDSMSDAERSKLSVWEYPISDRYTKMWQTMQDSRLLKTLDEAVAKVRTSRTQNEGYAYIGDASDIKYLEMTACDLQKVGDEFSKKPYALAVQQGSPLKDQLNSAILNLLNMRQLERYKEYWWHENPFKVKCDKQEDQSDGISIQNIGGVFIVIFVGICLACGTLAFEYWYYKHRKVGNVIDTTVGSKDVYDMNGENVNKGIVKMPEKETNDVDDQRFKTLSVYPRARF</sequence>
<keyword evidence="10" id="KW-0325">Glycoprotein</keyword>
<dbReference type="InterPro" id="IPR001508">
    <property type="entry name" value="Iono_Glu_rcpt_met"/>
</dbReference>
<keyword evidence="3" id="KW-0813">Transport</keyword>
<dbReference type="FunFam" id="1.10.287.70:FF:000080">
    <property type="entry name" value="Glutamate receptor ionotropic, kainate"/>
    <property type="match status" value="1"/>
</dbReference>
<evidence type="ECO:0000256" key="3">
    <source>
        <dbReference type="ARBA" id="ARBA00022448"/>
    </source>
</evidence>
<dbReference type="Pfam" id="PF00060">
    <property type="entry name" value="Lig_chan"/>
    <property type="match status" value="1"/>
</dbReference>
<keyword evidence="12" id="KW-0407">Ion channel</keyword>
<proteinExistence type="inferred from homology"/>
<dbReference type="Gene3D" id="3.40.50.2300">
    <property type="match status" value="1"/>
</dbReference>
<dbReference type="InterPro" id="IPR028082">
    <property type="entry name" value="Peripla_BP_I"/>
</dbReference>
<dbReference type="FunCoup" id="A0A5N4AU58">
    <property type="interactions" value="10"/>
</dbReference>
<dbReference type="SMART" id="SM00918">
    <property type="entry name" value="Lig_chan-Glu_bd"/>
    <property type="match status" value="1"/>
</dbReference>
<dbReference type="PANTHER" id="PTHR18966">
    <property type="entry name" value="IONOTROPIC GLUTAMATE RECEPTOR"/>
    <property type="match status" value="1"/>
</dbReference>
<comment type="caution">
    <text evidence="19">The sequence shown here is derived from an EMBL/GenBank/DDBJ whole genome shotgun (WGS) entry which is preliminary data.</text>
</comment>
<dbReference type="AlphaFoldDB" id="A0A5N4AU58"/>
<dbReference type="SUPFAM" id="SSF53822">
    <property type="entry name" value="Periplasmic binding protein-like I"/>
    <property type="match status" value="1"/>
</dbReference>
<dbReference type="Gene3D" id="1.10.287.70">
    <property type="match status" value="1"/>
</dbReference>
<feature type="transmembrane region" description="Helical" evidence="16">
    <location>
        <begin position="821"/>
        <end position="841"/>
    </location>
</feature>
<keyword evidence="6 16" id="KW-1133">Transmembrane helix</keyword>
<evidence type="ECO:0000256" key="13">
    <source>
        <dbReference type="PIRSR" id="PIRSR601508-1"/>
    </source>
</evidence>
<dbReference type="SMART" id="SM00079">
    <property type="entry name" value="PBPe"/>
    <property type="match status" value="1"/>
</dbReference>
<feature type="disulfide bond" evidence="15">
    <location>
        <begin position="748"/>
        <end position="806"/>
    </location>
</feature>
<dbReference type="GO" id="GO:0038023">
    <property type="term" value="F:signaling receptor activity"/>
    <property type="evidence" value="ECO:0007669"/>
    <property type="project" value="InterPro"/>
</dbReference>
<evidence type="ECO:0000256" key="11">
    <source>
        <dbReference type="ARBA" id="ARBA00023286"/>
    </source>
</evidence>
<dbReference type="EMBL" id="VVIM01000004">
    <property type="protein sequence ID" value="KAB0800768.1"/>
    <property type="molecule type" value="Genomic_DNA"/>
</dbReference>
<protein>
    <recommendedName>
        <fullName evidence="21">Ionotropic glutamate receptor C-terminal domain-containing protein</fullName>
    </recommendedName>
</protein>
<feature type="transmembrane region" description="Helical" evidence="16">
    <location>
        <begin position="597"/>
        <end position="621"/>
    </location>
</feature>
<dbReference type="Gene3D" id="3.40.190.10">
    <property type="entry name" value="Periplasmic binding protein-like II"/>
    <property type="match status" value="3"/>
</dbReference>
<evidence type="ECO:0000313" key="19">
    <source>
        <dbReference type="EMBL" id="KAB0800768.1"/>
    </source>
</evidence>
<feature type="site" description="Interaction with the cone snail toxin Con-ikot-ikot" evidence="14">
    <location>
        <position position="657"/>
    </location>
</feature>
<feature type="transmembrane region" description="Helical" evidence="16">
    <location>
        <begin position="525"/>
        <end position="544"/>
    </location>
</feature>
<evidence type="ECO:0000259" key="17">
    <source>
        <dbReference type="SMART" id="SM00079"/>
    </source>
</evidence>
<accession>A0A5N4AU58</accession>
<feature type="site" description="Crucial to convey clamshell closure to channel opening" evidence="14">
    <location>
        <position position="630"/>
    </location>
</feature>
<keyword evidence="5 16" id="KW-0812">Transmembrane</keyword>
<keyword evidence="4" id="KW-1003">Cell membrane</keyword>
<feature type="non-terminal residue" evidence="19">
    <location>
        <position position="1"/>
    </location>
</feature>
<keyword evidence="20" id="KW-1185">Reference proteome</keyword>
<keyword evidence="9" id="KW-0675">Receptor</keyword>
<dbReference type="FunFam" id="3.40.190.10:FF:000024">
    <property type="entry name" value="Glutamate receptor, ionotropic, delta 1"/>
    <property type="match status" value="1"/>
</dbReference>
<comment type="similarity">
    <text evidence="2">Belongs to the glutamate-gated ion channel (TC 1.A.10.1) family.</text>
</comment>
<name>A0A5N4AU58_PHOPY</name>
<organism evidence="19 20">
    <name type="scientific">Photinus pyralis</name>
    <name type="common">Common eastern firefly</name>
    <name type="synonym">Lampyris pyralis</name>
    <dbReference type="NCBI Taxonomy" id="7054"/>
    <lineage>
        <taxon>Eukaryota</taxon>
        <taxon>Metazoa</taxon>
        <taxon>Ecdysozoa</taxon>
        <taxon>Arthropoda</taxon>
        <taxon>Hexapoda</taxon>
        <taxon>Insecta</taxon>
        <taxon>Pterygota</taxon>
        <taxon>Neoptera</taxon>
        <taxon>Endopterygota</taxon>
        <taxon>Coleoptera</taxon>
        <taxon>Polyphaga</taxon>
        <taxon>Elateriformia</taxon>
        <taxon>Elateroidea</taxon>
        <taxon>Lampyridae</taxon>
        <taxon>Lampyrinae</taxon>
        <taxon>Photinus</taxon>
    </lineage>
</organism>
<evidence type="ECO:0000256" key="2">
    <source>
        <dbReference type="ARBA" id="ARBA00008685"/>
    </source>
</evidence>
<evidence type="ECO:0000256" key="1">
    <source>
        <dbReference type="ARBA" id="ARBA00004651"/>
    </source>
</evidence>
<keyword evidence="8 16" id="KW-0472">Membrane</keyword>
<dbReference type="InterPro" id="IPR001320">
    <property type="entry name" value="Iontro_rcpt_C"/>
</dbReference>
<feature type="domain" description="Ionotropic glutamate receptor L-glutamate and glycine-binding" evidence="18">
    <location>
        <begin position="411"/>
        <end position="470"/>
    </location>
</feature>
<feature type="binding site" evidence="13">
    <location>
        <position position="736"/>
    </location>
    <ligand>
        <name>L-glutamate</name>
        <dbReference type="ChEBI" id="CHEBI:29985"/>
    </ligand>
</feature>
<dbReference type="InterPro" id="IPR015683">
    <property type="entry name" value="Ionotropic_Glu_rcpt"/>
</dbReference>
<reference evidence="19 20" key="1">
    <citation type="journal article" date="2018" name="Elife">
        <title>Firefly genomes illuminate parallel origins of bioluminescence in beetles.</title>
        <authorList>
            <person name="Fallon T.R."/>
            <person name="Lower S.E."/>
            <person name="Chang C.H."/>
            <person name="Bessho-Uehara M."/>
            <person name="Martin G.J."/>
            <person name="Bewick A.J."/>
            <person name="Behringer M."/>
            <person name="Debat H.J."/>
            <person name="Wong I."/>
            <person name="Day J.C."/>
            <person name="Suvorov A."/>
            <person name="Silva C.J."/>
            <person name="Stanger-Hall K.F."/>
            <person name="Hall D.W."/>
            <person name="Schmitz R.J."/>
            <person name="Nelson D.R."/>
            <person name="Lewis S.M."/>
            <person name="Shigenobu S."/>
            <person name="Bybee S.M."/>
            <person name="Larracuente A.M."/>
            <person name="Oba Y."/>
            <person name="Weng J.K."/>
        </authorList>
    </citation>
    <scope>NUCLEOTIDE SEQUENCE [LARGE SCALE GENOMIC DNA]</scope>
    <source>
        <strain evidence="19">1611_PpyrPB1</strain>
        <tissue evidence="19">Whole body</tissue>
    </source>
</reference>
<dbReference type="Pfam" id="PF10613">
    <property type="entry name" value="Lig_chan-Glu_bd"/>
    <property type="match status" value="1"/>
</dbReference>
<dbReference type="InParanoid" id="A0A5N4AU58"/>
<dbReference type="InterPro" id="IPR019594">
    <property type="entry name" value="Glu/Gly-bd"/>
</dbReference>
<feature type="domain" description="Ionotropic glutamate receptor C-terminal" evidence="17">
    <location>
        <begin position="401"/>
        <end position="799"/>
    </location>
</feature>
<evidence type="ECO:0008006" key="21">
    <source>
        <dbReference type="Google" id="ProtNLM"/>
    </source>
</evidence>
<evidence type="ECO:0000256" key="10">
    <source>
        <dbReference type="ARBA" id="ARBA00023180"/>
    </source>
</evidence>
<dbReference type="PRINTS" id="PR00177">
    <property type="entry name" value="NMDARECEPTOR"/>
</dbReference>
<evidence type="ECO:0000313" key="20">
    <source>
        <dbReference type="Proteomes" id="UP000327044"/>
    </source>
</evidence>
<evidence type="ECO:0000256" key="15">
    <source>
        <dbReference type="PIRSR" id="PIRSR601508-3"/>
    </source>
</evidence>
<feature type="binding site" evidence="13">
    <location>
        <position position="486"/>
    </location>
    <ligand>
        <name>L-glutamate</name>
        <dbReference type="ChEBI" id="CHEBI:29985"/>
    </ligand>
</feature>
<evidence type="ECO:0000256" key="14">
    <source>
        <dbReference type="PIRSR" id="PIRSR601508-2"/>
    </source>
</evidence>
<feature type="disulfide bond" evidence="15">
    <location>
        <begin position="51"/>
        <end position="303"/>
    </location>
</feature>
<evidence type="ECO:0000256" key="4">
    <source>
        <dbReference type="ARBA" id="ARBA00022475"/>
    </source>
</evidence>
<dbReference type="GO" id="GO:0005886">
    <property type="term" value="C:plasma membrane"/>
    <property type="evidence" value="ECO:0007669"/>
    <property type="project" value="UniProtKB-SubCell"/>
</dbReference>
<evidence type="ECO:0000256" key="8">
    <source>
        <dbReference type="ARBA" id="ARBA00023136"/>
    </source>
</evidence>
<gene>
    <name evidence="19" type="ORF">PPYR_06507</name>
</gene>
<keyword evidence="11" id="KW-1071">Ligand-gated ion channel</keyword>
<dbReference type="SUPFAM" id="SSF81324">
    <property type="entry name" value="Voltage-gated potassium channels"/>
    <property type="match status" value="1"/>
</dbReference>